<reference evidence="13 15" key="2">
    <citation type="submission" date="2016-10" db="EMBL/GenBank/DDBJ databases">
        <authorList>
            <person name="Varghese N."/>
            <person name="Submissions S."/>
        </authorList>
    </citation>
    <scope>NUCLEOTIDE SEQUENCE [LARGE SCALE GENOMIC DNA]</scope>
    <source>
        <strain evidence="13 15">DSM 6083</strain>
    </source>
</reference>
<proteinExistence type="inferred from homology"/>
<keyword evidence="7 8" id="KW-0342">GTP-binding</keyword>
<dbReference type="FunFam" id="2.40.30.10:FF:000007">
    <property type="entry name" value="Translation initiation factor IF-2"/>
    <property type="match status" value="1"/>
</dbReference>
<evidence type="ECO:0000256" key="3">
    <source>
        <dbReference type="ARBA" id="ARBA00022490"/>
    </source>
</evidence>
<dbReference type="GO" id="GO:0005829">
    <property type="term" value="C:cytosol"/>
    <property type="evidence" value="ECO:0007669"/>
    <property type="project" value="TreeGrafter"/>
</dbReference>
<feature type="compositionally biased region" description="Basic residues" evidence="10">
    <location>
        <begin position="226"/>
        <end position="240"/>
    </location>
</feature>
<feature type="region of interest" description="Disordered" evidence="10">
    <location>
        <begin position="95"/>
        <end position="250"/>
    </location>
</feature>
<dbReference type="RefSeq" id="WP_041111218.1">
    <property type="nucleotide sequence ID" value="NZ_CP007511.1"/>
</dbReference>
<dbReference type="GO" id="GO:0005525">
    <property type="term" value="F:GTP binding"/>
    <property type="evidence" value="ECO:0007669"/>
    <property type="project" value="UniProtKB-KW"/>
</dbReference>
<dbReference type="AlphaFoldDB" id="A0A8D3XYY7"/>
<dbReference type="EMBL" id="CP007511">
    <property type="protein sequence ID" value="AJE14334.1"/>
    <property type="molecule type" value="Genomic_DNA"/>
</dbReference>
<keyword evidence="5 8" id="KW-0547">Nucleotide-binding</keyword>
<protein>
    <recommendedName>
        <fullName evidence="2 8">Translation initiation factor IF-2</fullName>
    </recommendedName>
</protein>
<evidence type="ECO:0000256" key="1">
    <source>
        <dbReference type="ARBA" id="ARBA00007733"/>
    </source>
</evidence>
<dbReference type="SUPFAM" id="SSF52540">
    <property type="entry name" value="P-loop containing nucleoside triphosphate hydrolases"/>
    <property type="match status" value="1"/>
</dbReference>
<dbReference type="InterPro" id="IPR027417">
    <property type="entry name" value="P-loop_NTPase"/>
</dbReference>
<dbReference type="Pfam" id="PF08364">
    <property type="entry name" value="IF2_assoc"/>
    <property type="match status" value="1"/>
</dbReference>
<comment type="similarity">
    <text evidence="1 8 9">Belongs to the TRAFAC class translation factor GTPase superfamily. Classic translation factor GTPase family. IF-2 subfamily.</text>
</comment>
<dbReference type="FunFam" id="3.40.50.10050:FF:000001">
    <property type="entry name" value="Translation initiation factor IF-2"/>
    <property type="match status" value="1"/>
</dbReference>
<dbReference type="HAMAP" id="MF_00100_B">
    <property type="entry name" value="IF_2_B"/>
    <property type="match status" value="1"/>
</dbReference>
<evidence type="ECO:0000256" key="5">
    <source>
        <dbReference type="ARBA" id="ARBA00022741"/>
    </source>
</evidence>
<dbReference type="CDD" id="cd03702">
    <property type="entry name" value="IF2_mtIF2_II"/>
    <property type="match status" value="1"/>
</dbReference>
<dbReference type="Pfam" id="PF11987">
    <property type="entry name" value="IF-2"/>
    <property type="match status" value="1"/>
</dbReference>
<feature type="compositionally biased region" description="Basic and acidic residues" evidence="10">
    <location>
        <begin position="215"/>
        <end position="225"/>
    </location>
</feature>
<keyword evidence="15" id="KW-1185">Reference proteome</keyword>
<evidence type="ECO:0000256" key="8">
    <source>
        <dbReference type="HAMAP-Rule" id="MF_00100"/>
    </source>
</evidence>
<gene>
    <name evidence="8" type="primary">infB</name>
    <name evidence="12" type="ORF">CL52_04505</name>
    <name evidence="13" type="ORF">SAMN05660875_10760</name>
</gene>
<dbReference type="CDD" id="cd01887">
    <property type="entry name" value="IF2_eIF5B"/>
    <property type="match status" value="1"/>
</dbReference>
<feature type="region of interest" description="G-domain" evidence="8">
    <location>
        <begin position="336"/>
        <end position="484"/>
    </location>
</feature>
<feature type="domain" description="Tr-type G" evidence="11">
    <location>
        <begin position="333"/>
        <end position="506"/>
    </location>
</feature>
<evidence type="ECO:0000256" key="4">
    <source>
        <dbReference type="ARBA" id="ARBA00022540"/>
    </source>
</evidence>
<comment type="function">
    <text evidence="8 9">One of the essential components for the initiation of protein synthesis. Protects formylmethionyl-tRNA from spontaneous hydrolysis and promotes its binding to the 30S ribosomal subunits. Also involved in the hydrolysis of GTP during the formation of the 70S ribosomal complex.</text>
</comment>
<dbReference type="Gene3D" id="3.40.50.300">
    <property type="entry name" value="P-loop containing nucleotide triphosphate hydrolases"/>
    <property type="match status" value="1"/>
</dbReference>
<dbReference type="InterPro" id="IPR009000">
    <property type="entry name" value="Transl_B-barrel_sf"/>
</dbReference>
<dbReference type="InterPro" id="IPR005225">
    <property type="entry name" value="Small_GTP-bd"/>
</dbReference>
<keyword evidence="3 8" id="KW-0963">Cytoplasm</keyword>
<feature type="binding site" evidence="8">
    <location>
        <begin position="342"/>
        <end position="349"/>
    </location>
    <ligand>
        <name>GTP</name>
        <dbReference type="ChEBI" id="CHEBI:37565"/>
    </ligand>
</feature>
<feature type="compositionally biased region" description="Basic residues" evidence="10">
    <location>
        <begin position="194"/>
        <end position="204"/>
    </location>
</feature>
<dbReference type="NCBIfam" id="TIGR00487">
    <property type="entry name" value="IF-2"/>
    <property type="match status" value="1"/>
</dbReference>
<dbReference type="FunFam" id="3.40.50.300:FF:000019">
    <property type="entry name" value="Translation initiation factor IF-2"/>
    <property type="match status" value="1"/>
</dbReference>
<evidence type="ECO:0000313" key="15">
    <source>
        <dbReference type="Proteomes" id="UP000182276"/>
    </source>
</evidence>
<evidence type="ECO:0000256" key="6">
    <source>
        <dbReference type="ARBA" id="ARBA00022917"/>
    </source>
</evidence>
<sequence length="833" mass="90543">MTQVTVKELAQVVDTPVERLLQQMREAGLSHTSAEQVVTDNEKQALLAHLKSSHGAKVDEPRKITLQRKTTTKLKVGGSKTISVEVRKKKTFVKRSADEIEAEKQRELEQQRAAEEAARAKAEEEARLRAEEESRRQAEERARAEAEAKPAPVAPAAAVEAPAPAAEERKREEPRRVEEPRRTEKARDDDERRDRKHAQHRPSLKSKAPLTRTVRSGDDDADGFRRGGRGGKSKLKKRNQHGFQSPTGPVVREVSIGETITVSELAQQMSVKAAEVIKFMFKLGSPVTINQVLDRETAQLVAEELGHKVKFVSDNALEEQLAESLKFEGEAVSRAPVVTVMGHVDHGKTSLLDYIRRAKVAAGEAGGITQHIGAYHVETDRGMVTFLDTPGHAAFTAMRARGAKATDIVILVVAADDGVMPQTQEAVQHAKAAGVPIVVAVNKMDKPEANPDNIKNGLAALDVIPEEWGGDAPYVPVSAKAGTGIDELLEAVLLQAELLELKATPTAPGRGVVVESRLDKGRGPVATVLVQDGTLRQGDMVLCGVNYGRVRAMLDENGKPIKEAGPSIPVEILGLDGTPEAGDELIVVADEKKAREIALFRQGKFREVKLARAHAGKLENIFETMGQDEKKTLNIVLKADVRGSLEALQSSLGDLGNEEVQVRVIGGGVGGITESDANLALASNAVLFGFNVRADAGARKIVEQEGLDLRYYNVIYDIIEDVKKALSGMLGSDVRENILGVAEVREVFRSPKFGAVAGCMVLEGNVYRNRPIRVLRDDVVIFEGELESLRRFKDDVAEVRAGMECGIGVKSYNDVKAGDKIEVFEKVEVARSL</sequence>
<dbReference type="Proteomes" id="UP000182276">
    <property type="component" value="Unassembled WGS sequence"/>
</dbReference>
<dbReference type="GeneID" id="77259178"/>
<comment type="subcellular location">
    <subcellularLocation>
        <location evidence="8">Cytoplasm</location>
    </subcellularLocation>
</comment>
<feature type="compositionally biased region" description="Basic and acidic residues" evidence="10">
    <location>
        <begin position="166"/>
        <end position="193"/>
    </location>
</feature>
<reference evidence="12 14" key="3">
    <citation type="journal article" name="Genome Announc.">
        <title>Complete Genome Sequence of Pseudomonas balearica DSM 6083T.</title>
        <authorList>
            <person name="Bennasar-Figueras A."/>
            <person name="Salva-Serra F."/>
            <person name="Jaen-Luchoro D."/>
            <person name="Segui C."/>
            <person name="Aliaga F."/>
            <person name="Busquets A."/>
            <person name="Gomila M."/>
            <person name="Moore E.R."/>
            <person name="Lalucat J."/>
        </authorList>
    </citation>
    <scope>NUCLEOTIDE SEQUENCE [LARGE SCALE GENOMIC DNA]</scope>
    <source>
        <strain evidence="14">DSM 6083</strain>
        <strain evidence="12">DSM6083</strain>
    </source>
</reference>
<evidence type="ECO:0000313" key="12">
    <source>
        <dbReference type="EMBL" id="AJE14334.1"/>
    </source>
</evidence>
<evidence type="ECO:0000256" key="9">
    <source>
        <dbReference type="RuleBase" id="RU000644"/>
    </source>
</evidence>
<feature type="binding site" evidence="8">
    <location>
        <begin position="442"/>
        <end position="445"/>
    </location>
    <ligand>
        <name>GTP</name>
        <dbReference type="ChEBI" id="CHEBI:37565"/>
    </ligand>
</feature>
<dbReference type="NCBIfam" id="TIGR00231">
    <property type="entry name" value="small_GTP"/>
    <property type="match status" value="1"/>
</dbReference>
<dbReference type="InterPro" id="IPR053905">
    <property type="entry name" value="EF-G-like_DII"/>
</dbReference>
<dbReference type="InterPro" id="IPR006847">
    <property type="entry name" value="IF2_N"/>
</dbReference>
<dbReference type="Pfam" id="PF04760">
    <property type="entry name" value="IF2_N"/>
    <property type="match status" value="2"/>
</dbReference>
<keyword evidence="6 8" id="KW-0648">Protein biosynthesis</keyword>
<dbReference type="InterPro" id="IPR015760">
    <property type="entry name" value="TIF_IF2"/>
</dbReference>
<dbReference type="FunFam" id="2.40.30.10:FF:000008">
    <property type="entry name" value="Translation initiation factor IF-2"/>
    <property type="match status" value="1"/>
</dbReference>
<dbReference type="PANTHER" id="PTHR43381:SF5">
    <property type="entry name" value="TR-TYPE G DOMAIN-CONTAINING PROTEIN"/>
    <property type="match status" value="1"/>
</dbReference>
<keyword evidence="4 8" id="KW-0396">Initiation factor</keyword>
<dbReference type="InterPro" id="IPR044145">
    <property type="entry name" value="IF2_II"/>
</dbReference>
<dbReference type="InterPro" id="IPR009061">
    <property type="entry name" value="DNA-bd_dom_put_sf"/>
</dbReference>
<dbReference type="GO" id="GO:0003743">
    <property type="term" value="F:translation initiation factor activity"/>
    <property type="evidence" value="ECO:0007669"/>
    <property type="project" value="UniProtKB-UniRule"/>
</dbReference>
<evidence type="ECO:0000256" key="2">
    <source>
        <dbReference type="ARBA" id="ARBA00020675"/>
    </source>
</evidence>
<dbReference type="CDD" id="cd03692">
    <property type="entry name" value="mtIF2_IVc"/>
    <property type="match status" value="1"/>
</dbReference>
<feature type="compositionally biased region" description="Low complexity" evidence="10">
    <location>
        <begin position="149"/>
        <end position="165"/>
    </location>
</feature>
<dbReference type="InterPro" id="IPR036925">
    <property type="entry name" value="TIF_IF2_dom3_sf"/>
</dbReference>
<dbReference type="Gene3D" id="2.40.30.10">
    <property type="entry name" value="Translation factors"/>
    <property type="match status" value="2"/>
</dbReference>
<accession>A0A8D3XYY7</accession>
<dbReference type="InterPro" id="IPR023115">
    <property type="entry name" value="TIF_IF2_dom3"/>
</dbReference>
<dbReference type="Gene3D" id="3.40.50.10050">
    <property type="entry name" value="Translation initiation factor IF- 2, domain 3"/>
    <property type="match status" value="1"/>
</dbReference>
<dbReference type="Gene3D" id="3.30.56.50">
    <property type="entry name" value="Putative DNA-binding domain, N-terminal subdomain of bacterial translation initiation factor IF2"/>
    <property type="match status" value="1"/>
</dbReference>
<dbReference type="SUPFAM" id="SSF46955">
    <property type="entry name" value="Putative DNA-binding domain"/>
    <property type="match status" value="1"/>
</dbReference>
<dbReference type="Pfam" id="PF00009">
    <property type="entry name" value="GTP_EFTU"/>
    <property type="match status" value="1"/>
</dbReference>
<dbReference type="Pfam" id="PF22042">
    <property type="entry name" value="EF-G_D2"/>
    <property type="match status" value="1"/>
</dbReference>
<evidence type="ECO:0000313" key="14">
    <source>
        <dbReference type="Proteomes" id="UP000031271"/>
    </source>
</evidence>
<organism evidence="12 14">
    <name type="scientific">Stutzerimonas balearica DSM 6083</name>
    <dbReference type="NCBI Taxonomy" id="1123016"/>
    <lineage>
        <taxon>Bacteria</taxon>
        <taxon>Pseudomonadati</taxon>
        <taxon>Pseudomonadota</taxon>
        <taxon>Gammaproteobacteria</taxon>
        <taxon>Pseudomonadales</taxon>
        <taxon>Pseudomonadaceae</taxon>
        <taxon>Stutzerimonas</taxon>
    </lineage>
</organism>
<dbReference type="InterPro" id="IPR000178">
    <property type="entry name" value="TF_IF2_bacterial-like"/>
</dbReference>
<evidence type="ECO:0000256" key="7">
    <source>
        <dbReference type="ARBA" id="ARBA00023134"/>
    </source>
</evidence>
<reference evidence="14" key="1">
    <citation type="submission" date="2014-03" db="EMBL/GenBank/DDBJ databases">
        <title>Complete genome of Pseudomonas balearica DSM 6083T, a sewage water isolate from an enrichment with 2-methylnaphthalene.</title>
        <authorList>
            <person name="Salva-Serra F."/>
            <person name="Jaen-Luchoro D."/>
            <person name="Busquets A."/>
            <person name="Pena A."/>
            <person name="Gomila M."/>
            <person name="Bosch R."/>
            <person name="Nogales B."/>
            <person name="Garcia-Valdes E."/>
            <person name="Lalucat J."/>
            <person name="Bennasar A."/>
        </authorList>
    </citation>
    <scope>NUCLEOTIDE SEQUENCE [LARGE SCALE GENOMIC DNA]</scope>
    <source>
        <strain evidence="14">DSM 6083</strain>
    </source>
</reference>
<feature type="binding site" evidence="8">
    <location>
        <begin position="388"/>
        <end position="392"/>
    </location>
    <ligand>
        <name>GTP</name>
        <dbReference type="ChEBI" id="CHEBI:37565"/>
    </ligand>
</feature>
<evidence type="ECO:0000256" key="10">
    <source>
        <dbReference type="SAM" id="MobiDB-lite"/>
    </source>
</evidence>
<dbReference type="SUPFAM" id="SSF50447">
    <property type="entry name" value="Translation proteins"/>
    <property type="match status" value="2"/>
</dbReference>
<name>A0A8D3XYY7_9GAMM</name>
<feature type="compositionally biased region" description="Basic and acidic residues" evidence="10">
    <location>
        <begin position="95"/>
        <end position="148"/>
    </location>
</feature>
<dbReference type="KEGG" id="pbm:CL52_04505"/>
<dbReference type="PANTHER" id="PTHR43381">
    <property type="entry name" value="TRANSLATION INITIATION FACTOR IF-2-RELATED"/>
    <property type="match status" value="1"/>
</dbReference>
<dbReference type="PROSITE" id="PS01176">
    <property type="entry name" value="IF2"/>
    <property type="match status" value="1"/>
</dbReference>
<dbReference type="GO" id="GO:0003924">
    <property type="term" value="F:GTPase activity"/>
    <property type="evidence" value="ECO:0007669"/>
    <property type="project" value="UniProtKB-UniRule"/>
</dbReference>
<evidence type="ECO:0000259" key="11">
    <source>
        <dbReference type="PROSITE" id="PS51722"/>
    </source>
</evidence>
<dbReference type="SUPFAM" id="SSF52156">
    <property type="entry name" value="Initiation factor IF2/eIF5b, domain 3"/>
    <property type="match status" value="1"/>
</dbReference>
<dbReference type="InterPro" id="IPR013575">
    <property type="entry name" value="IF2_assoc_dom_bac"/>
</dbReference>
<dbReference type="InterPro" id="IPR000795">
    <property type="entry name" value="T_Tr_GTP-bd_dom"/>
</dbReference>
<dbReference type="PROSITE" id="PS51722">
    <property type="entry name" value="G_TR_2"/>
    <property type="match status" value="1"/>
</dbReference>
<evidence type="ECO:0000313" key="13">
    <source>
        <dbReference type="EMBL" id="SDM66641.1"/>
    </source>
</evidence>
<dbReference type="Proteomes" id="UP000031271">
    <property type="component" value="Chromosome"/>
</dbReference>
<dbReference type="EMBL" id="FNHO01000007">
    <property type="protein sequence ID" value="SDM66641.1"/>
    <property type="molecule type" value="Genomic_DNA"/>
</dbReference>